<evidence type="ECO:0000313" key="10">
    <source>
        <dbReference type="Proteomes" id="UP000265566"/>
    </source>
</evidence>
<feature type="region of interest" description="Disordered" evidence="4">
    <location>
        <begin position="130"/>
        <end position="151"/>
    </location>
</feature>
<reference evidence="10" key="4">
    <citation type="journal article" date="2018" name="Nat. Plants">
        <title>Whole-genome landscape of Medicago truncatula symbiotic genes.</title>
        <authorList>
            <person name="Pecrix Y."/>
            <person name="Staton S.E."/>
            <person name="Sallet E."/>
            <person name="Lelandais-Briere C."/>
            <person name="Moreau S."/>
            <person name="Carrere S."/>
            <person name="Blein T."/>
            <person name="Jardinaud M.F."/>
            <person name="Latrasse D."/>
            <person name="Zouine M."/>
            <person name="Zahm M."/>
            <person name="Kreplak J."/>
            <person name="Mayjonade B."/>
            <person name="Satge C."/>
            <person name="Perez M."/>
            <person name="Cauet S."/>
            <person name="Marande W."/>
            <person name="Chantry-Darmon C."/>
            <person name="Lopez-Roques C."/>
            <person name="Bouchez O."/>
            <person name="Berard A."/>
            <person name="Debelle F."/>
            <person name="Munos S."/>
            <person name="Bendahmane A."/>
            <person name="Berges H."/>
            <person name="Niebel A."/>
            <person name="Buitink J."/>
            <person name="Frugier F."/>
            <person name="Benhamed M."/>
            <person name="Crespi M."/>
            <person name="Gouzy J."/>
            <person name="Gamas P."/>
        </authorList>
    </citation>
    <scope>NUCLEOTIDE SEQUENCE [LARGE SCALE GENOMIC DNA]</scope>
    <source>
        <strain evidence="10">cv. Jemalong A17</strain>
    </source>
</reference>
<accession>G7JTM6</accession>
<evidence type="ECO:0000256" key="1">
    <source>
        <dbReference type="ARBA" id="ARBA00006756"/>
    </source>
</evidence>
<evidence type="ECO:0000256" key="2">
    <source>
        <dbReference type="ARBA" id="ARBA00022448"/>
    </source>
</evidence>
<evidence type="ECO:0000313" key="6">
    <source>
        <dbReference type="EMBL" id="AES88795.2"/>
    </source>
</evidence>
<dbReference type="Pfam" id="PF20669">
    <property type="entry name" value="Exo70_N"/>
    <property type="match status" value="1"/>
</dbReference>
<dbReference type="Gramene" id="rna23270">
    <property type="protein sequence ID" value="RHN60879.1"/>
    <property type="gene ID" value="gene23270"/>
</dbReference>
<dbReference type="EMBL" id="CM001220">
    <property type="protein sequence ID" value="AES88795.2"/>
    <property type="molecule type" value="Genomic_DNA"/>
</dbReference>
<dbReference type="HOGENOM" id="CLU_010236_2_2_1"/>
<protein>
    <recommendedName>
        <fullName evidence="3">Exocyst subunit Exo70 family protein</fullName>
    </recommendedName>
</protein>
<keyword evidence="3" id="KW-0268">Exocytosis</keyword>
<sequence length="630" mass="71151">MPRKGMRSIFFHPTPPSSSTLPSPSSPHHTFTFSDSLMEENILTAESLITKWDYSNTNQIINPLFSGNTRFEAKHYLNAVKGLQSAMQYFVTHDSTSNTLVRAQFLMQLAMKTLQKEFYNILSTNREHLDPESVSNRSSTDRRSSFSVSDYDDEVSDDEKFVVGNQISETERVSMLAMADLKAIADCMINCGYGKECVKVYIVMRKSIVDEALYHLGIERLTFSQIQKMDWEVIELKIKTWLKAVKVAVRTLFHGERILCDDVFAAAGKRIAESCFAEITKEGATSLFTFPDMVAKCKKTPEKMFRTLDLYEAISDHFQQIQSIFSFESTSNVRLQAINSMEKLAEAVKTMLKEFESAIQKDSSKKQVSGGGVHPLTRYVMNYLTFLADYGGILADIVFDMPQSPLPESYYRSPMRSENSSSSSSSSSSSEISEKIAWLILVLLCKLDTKAEFYKDVALSYLFLANNMQYVVVKVRRSNLGFLLGEEWLTNHELKVKEYVNKFVQIGWNKVLSTLPENENSTAEKTVEQVKAIFVKFNAAFDEECKKQTSWIVSDPRLRDEIKALIGSKLVAKYGGFYEKNRVGSGVRYEPEYIESYLGNILYGVVGGDSGSVSSYSYSTTSSSVSSIRP</sequence>
<organism evidence="6 9">
    <name type="scientific">Medicago truncatula</name>
    <name type="common">Barrel medic</name>
    <name type="synonym">Medicago tribuloides</name>
    <dbReference type="NCBI Taxonomy" id="3880"/>
    <lineage>
        <taxon>Eukaryota</taxon>
        <taxon>Viridiplantae</taxon>
        <taxon>Streptophyta</taxon>
        <taxon>Embryophyta</taxon>
        <taxon>Tracheophyta</taxon>
        <taxon>Spermatophyta</taxon>
        <taxon>Magnoliopsida</taxon>
        <taxon>eudicotyledons</taxon>
        <taxon>Gunneridae</taxon>
        <taxon>Pentapetalae</taxon>
        <taxon>rosids</taxon>
        <taxon>fabids</taxon>
        <taxon>Fabales</taxon>
        <taxon>Fabaceae</taxon>
        <taxon>Papilionoideae</taxon>
        <taxon>50 kb inversion clade</taxon>
        <taxon>NPAAA clade</taxon>
        <taxon>Hologalegina</taxon>
        <taxon>IRL clade</taxon>
        <taxon>Trifolieae</taxon>
        <taxon>Medicago</taxon>
    </lineage>
</organism>
<dbReference type="InterPro" id="IPR046364">
    <property type="entry name" value="Exo70_C"/>
</dbReference>
<keyword evidence="9" id="KW-1185">Reference proteome</keyword>
<evidence type="ECO:0000259" key="5">
    <source>
        <dbReference type="Pfam" id="PF03081"/>
    </source>
</evidence>
<comment type="similarity">
    <text evidence="1 3">Belongs to the EXO70 family.</text>
</comment>
<dbReference type="GO" id="GO:0015031">
    <property type="term" value="P:protein transport"/>
    <property type="evidence" value="ECO:0007669"/>
    <property type="project" value="UniProtKB-KW"/>
</dbReference>
<evidence type="ECO:0000256" key="3">
    <source>
        <dbReference type="RuleBase" id="RU365026"/>
    </source>
</evidence>
<dbReference type="GO" id="GO:0006887">
    <property type="term" value="P:exocytosis"/>
    <property type="evidence" value="ECO:0000318"/>
    <property type="project" value="GO_Central"/>
</dbReference>
<dbReference type="Pfam" id="PF03081">
    <property type="entry name" value="Exo70_C"/>
    <property type="match status" value="1"/>
</dbReference>
<reference evidence="8" key="3">
    <citation type="submission" date="2015-04" db="UniProtKB">
        <authorList>
            <consortium name="EnsemblPlants"/>
        </authorList>
    </citation>
    <scope>IDENTIFICATION</scope>
    <source>
        <strain evidence="8">cv. Jemalong A17</strain>
    </source>
</reference>
<evidence type="ECO:0000313" key="9">
    <source>
        <dbReference type="Proteomes" id="UP000002051"/>
    </source>
</evidence>
<dbReference type="InterPro" id="IPR004140">
    <property type="entry name" value="Exo70"/>
</dbReference>
<feature type="region of interest" description="Disordered" evidence="4">
    <location>
        <begin position="1"/>
        <end position="27"/>
    </location>
</feature>
<dbReference type="STRING" id="3880.G7JTM6"/>
<dbReference type="KEGG" id="mtr:11419990"/>
<name>G7JTM6_MEDTR</name>
<dbReference type="GO" id="GO:0000145">
    <property type="term" value="C:exocyst"/>
    <property type="evidence" value="ECO:0000318"/>
    <property type="project" value="GO_Central"/>
</dbReference>
<reference evidence="6 9" key="1">
    <citation type="journal article" date="2011" name="Nature">
        <title>The Medicago genome provides insight into the evolution of rhizobial symbioses.</title>
        <authorList>
            <person name="Young N.D."/>
            <person name="Debelle F."/>
            <person name="Oldroyd G.E."/>
            <person name="Geurts R."/>
            <person name="Cannon S.B."/>
            <person name="Udvardi M.K."/>
            <person name="Benedito V.A."/>
            <person name="Mayer K.F."/>
            <person name="Gouzy J."/>
            <person name="Schoof H."/>
            <person name="Van de Peer Y."/>
            <person name="Proost S."/>
            <person name="Cook D.R."/>
            <person name="Meyers B.C."/>
            <person name="Spannagl M."/>
            <person name="Cheung F."/>
            <person name="De Mita S."/>
            <person name="Krishnakumar V."/>
            <person name="Gundlach H."/>
            <person name="Zhou S."/>
            <person name="Mudge J."/>
            <person name="Bharti A.K."/>
            <person name="Murray J.D."/>
            <person name="Naoumkina M.A."/>
            <person name="Rosen B."/>
            <person name="Silverstein K.A."/>
            <person name="Tang H."/>
            <person name="Rombauts S."/>
            <person name="Zhao P.X."/>
            <person name="Zhou P."/>
            <person name="Barbe V."/>
            <person name="Bardou P."/>
            <person name="Bechner M."/>
            <person name="Bellec A."/>
            <person name="Berger A."/>
            <person name="Berges H."/>
            <person name="Bidwell S."/>
            <person name="Bisseling T."/>
            <person name="Choisne N."/>
            <person name="Couloux A."/>
            <person name="Denny R."/>
            <person name="Deshpande S."/>
            <person name="Dai X."/>
            <person name="Doyle J.J."/>
            <person name="Dudez A.M."/>
            <person name="Farmer A.D."/>
            <person name="Fouteau S."/>
            <person name="Franken C."/>
            <person name="Gibelin C."/>
            <person name="Gish J."/>
            <person name="Goldstein S."/>
            <person name="Gonzalez A.J."/>
            <person name="Green P.J."/>
            <person name="Hallab A."/>
            <person name="Hartog M."/>
            <person name="Hua A."/>
            <person name="Humphray S.J."/>
            <person name="Jeong D.H."/>
            <person name="Jing Y."/>
            <person name="Jocker A."/>
            <person name="Kenton S.M."/>
            <person name="Kim D.J."/>
            <person name="Klee K."/>
            <person name="Lai H."/>
            <person name="Lang C."/>
            <person name="Lin S."/>
            <person name="Macmil S.L."/>
            <person name="Magdelenat G."/>
            <person name="Matthews L."/>
            <person name="McCorrison J."/>
            <person name="Monaghan E.L."/>
            <person name="Mun J.H."/>
            <person name="Najar F.Z."/>
            <person name="Nicholson C."/>
            <person name="Noirot C."/>
            <person name="O'Bleness M."/>
            <person name="Paule C.R."/>
            <person name="Poulain J."/>
            <person name="Prion F."/>
            <person name="Qin B."/>
            <person name="Qu C."/>
            <person name="Retzel E.F."/>
            <person name="Riddle C."/>
            <person name="Sallet E."/>
            <person name="Samain S."/>
            <person name="Samson N."/>
            <person name="Sanders I."/>
            <person name="Saurat O."/>
            <person name="Scarpelli C."/>
            <person name="Schiex T."/>
            <person name="Segurens B."/>
            <person name="Severin A.J."/>
            <person name="Sherrier D.J."/>
            <person name="Shi R."/>
            <person name="Sims S."/>
            <person name="Singer S.R."/>
            <person name="Sinharoy S."/>
            <person name="Sterck L."/>
            <person name="Viollet A."/>
            <person name="Wang B.B."/>
            <person name="Wang K."/>
            <person name="Wang M."/>
            <person name="Wang X."/>
            <person name="Warfsmann J."/>
            <person name="Weissenbach J."/>
            <person name="White D.D."/>
            <person name="White J.D."/>
            <person name="Wiley G.B."/>
            <person name="Wincker P."/>
            <person name="Xing Y."/>
            <person name="Yang L."/>
            <person name="Yao Z."/>
            <person name="Ying F."/>
            <person name="Zhai J."/>
            <person name="Zhou L."/>
            <person name="Zuber A."/>
            <person name="Denarie J."/>
            <person name="Dixon R.A."/>
            <person name="May G.D."/>
            <person name="Schwartz D.C."/>
            <person name="Rogers J."/>
            <person name="Quetier F."/>
            <person name="Town C.D."/>
            <person name="Roe B.A."/>
        </authorList>
    </citation>
    <scope>NUCLEOTIDE SEQUENCE [LARGE SCALE GENOMIC DNA]</scope>
    <source>
        <strain evidence="6">A17</strain>
        <strain evidence="8 9">cv. Jemalong A17</strain>
    </source>
</reference>
<accession>A0A0C3WXS7</accession>
<evidence type="ECO:0000313" key="8">
    <source>
        <dbReference type="EnsemblPlants" id="AES88795"/>
    </source>
</evidence>
<dbReference type="AlphaFoldDB" id="G7JTM6"/>
<dbReference type="GO" id="GO:0005546">
    <property type="term" value="F:phosphatidylinositol-4,5-bisphosphate binding"/>
    <property type="evidence" value="ECO:0007669"/>
    <property type="project" value="InterPro"/>
</dbReference>
<comment type="function">
    <text evidence="3">Component of the exocyst complex.</text>
</comment>
<dbReference type="EnsemblPlants" id="AES88795">
    <property type="protein sequence ID" value="AES88795"/>
    <property type="gene ID" value="MTR_4g062330"/>
</dbReference>
<feature type="compositionally biased region" description="Low complexity" evidence="4">
    <location>
        <begin position="17"/>
        <end position="27"/>
    </location>
</feature>
<keyword evidence="2 3" id="KW-0813">Transport</keyword>
<feature type="domain" description="Exocyst complex subunit Exo70 C-terminal" evidence="5">
    <location>
        <begin position="239"/>
        <end position="598"/>
    </location>
</feature>
<dbReference type="eggNOG" id="KOG2344">
    <property type="taxonomic scope" value="Eukaryota"/>
</dbReference>
<dbReference type="Proteomes" id="UP000002051">
    <property type="component" value="Chromosome 4"/>
</dbReference>
<dbReference type="InterPro" id="IPR016159">
    <property type="entry name" value="Cullin_repeat-like_dom_sf"/>
</dbReference>
<keyword evidence="3" id="KW-0653">Protein transport</keyword>
<dbReference type="PaxDb" id="3880-AES88795"/>
<dbReference type="SMR" id="G7JTM6"/>
<dbReference type="PANTHER" id="PTHR12542">
    <property type="entry name" value="EXOCYST COMPLEX PROTEIN EXO70"/>
    <property type="match status" value="1"/>
</dbReference>
<reference evidence="6 9" key="2">
    <citation type="journal article" date="2014" name="BMC Genomics">
        <title>An improved genome release (version Mt4.0) for the model legume Medicago truncatula.</title>
        <authorList>
            <person name="Tang H."/>
            <person name="Krishnakumar V."/>
            <person name="Bidwell S."/>
            <person name="Rosen B."/>
            <person name="Chan A."/>
            <person name="Zhou S."/>
            <person name="Gentzbittel L."/>
            <person name="Childs K.L."/>
            <person name="Yandell M."/>
            <person name="Gundlach H."/>
            <person name="Mayer K.F."/>
            <person name="Schwartz D.C."/>
            <person name="Town C.D."/>
        </authorList>
    </citation>
    <scope>GENOME REANNOTATION</scope>
    <source>
        <strain evidence="8 9">cv. Jemalong A17</strain>
    </source>
</reference>
<evidence type="ECO:0000256" key="4">
    <source>
        <dbReference type="SAM" id="MobiDB-lite"/>
    </source>
</evidence>
<dbReference type="Gene3D" id="1.20.1280.170">
    <property type="entry name" value="Exocyst complex component Exo70"/>
    <property type="match status" value="1"/>
</dbReference>
<dbReference type="PANTHER" id="PTHR12542:SF17">
    <property type="entry name" value="EXOCYST SUBUNIT EXO70 FAMILY PROTEIN"/>
    <property type="match status" value="1"/>
</dbReference>
<proteinExistence type="inferred from homology"/>
<dbReference type="SUPFAM" id="SSF74788">
    <property type="entry name" value="Cullin repeat-like"/>
    <property type="match status" value="1"/>
</dbReference>
<dbReference type="OrthoDB" id="1922221at2759"/>
<evidence type="ECO:0000313" key="7">
    <source>
        <dbReference type="EMBL" id="RHN60879.1"/>
    </source>
</evidence>
<gene>
    <name evidence="8" type="primary">11419990</name>
    <name evidence="6" type="ordered locus">MTR_4g062330</name>
    <name evidence="7" type="ORF">MtrunA17_Chr4g0030621</name>
</gene>
<dbReference type="Proteomes" id="UP000265566">
    <property type="component" value="Chromosome 4"/>
</dbReference>
<dbReference type="EMBL" id="PSQE01000004">
    <property type="protein sequence ID" value="RHN60879.1"/>
    <property type="molecule type" value="Genomic_DNA"/>
</dbReference>
<reference evidence="7" key="5">
    <citation type="journal article" date="2018" name="Nat. Plants">
        <title>Whole-genome landscape of Medicago truncatula symbiotic genes.</title>
        <authorList>
            <person name="Pecrix Y."/>
            <person name="Gamas P."/>
            <person name="Carrere S."/>
        </authorList>
    </citation>
    <scope>NUCLEOTIDE SEQUENCE</scope>
    <source>
        <tissue evidence="7">Leaves</tissue>
    </source>
</reference>